<organism evidence="2 3">
    <name type="scientific">Ensete ventricosum</name>
    <name type="common">Abyssinian banana</name>
    <name type="synonym">Musa ensete</name>
    <dbReference type="NCBI Taxonomy" id="4639"/>
    <lineage>
        <taxon>Eukaryota</taxon>
        <taxon>Viridiplantae</taxon>
        <taxon>Streptophyta</taxon>
        <taxon>Embryophyta</taxon>
        <taxon>Tracheophyta</taxon>
        <taxon>Spermatophyta</taxon>
        <taxon>Magnoliopsida</taxon>
        <taxon>Liliopsida</taxon>
        <taxon>Zingiberales</taxon>
        <taxon>Musaceae</taxon>
        <taxon>Ensete</taxon>
    </lineage>
</organism>
<protein>
    <submittedName>
        <fullName evidence="2">Uncharacterized protein</fullName>
    </submittedName>
</protein>
<dbReference type="EMBL" id="AMZH03003222">
    <property type="protein sequence ID" value="RRT73014.1"/>
    <property type="molecule type" value="Genomic_DNA"/>
</dbReference>
<feature type="region of interest" description="Disordered" evidence="1">
    <location>
        <begin position="49"/>
        <end position="84"/>
    </location>
</feature>
<evidence type="ECO:0000313" key="3">
    <source>
        <dbReference type="Proteomes" id="UP000287651"/>
    </source>
</evidence>
<accession>A0A427A9W9</accession>
<evidence type="ECO:0000313" key="2">
    <source>
        <dbReference type="EMBL" id="RRT73014.1"/>
    </source>
</evidence>
<name>A0A427A9W9_ENSVE</name>
<dbReference type="Proteomes" id="UP000287651">
    <property type="component" value="Unassembled WGS sequence"/>
</dbReference>
<proteinExistence type="predicted"/>
<dbReference type="AlphaFoldDB" id="A0A427A9W9"/>
<evidence type="ECO:0000256" key="1">
    <source>
        <dbReference type="SAM" id="MobiDB-lite"/>
    </source>
</evidence>
<gene>
    <name evidence="2" type="ORF">B296_00033110</name>
</gene>
<sequence>MVVVAVGVVARLQRKEQGSRSIEEVLAEANDIVKEEVVGESIPGLVRVASGNDKQVEGSRSRHRRQRAGVAPLSWKNEDDGEGDLHQRGETVSGVGMVASASPLGATLCFIRRPPVPAGCSSDSIVEVVVIGARPCGRTQQGCPICADVEMPPSSDRRGELMRVGMVSEPSTTVRMDRLDDLFLKDD</sequence>
<reference evidence="2 3" key="1">
    <citation type="journal article" date="2014" name="Agronomy (Basel)">
        <title>A Draft Genome Sequence for Ensete ventricosum, the Drought-Tolerant Tree Against Hunger.</title>
        <authorList>
            <person name="Harrison J."/>
            <person name="Moore K.A."/>
            <person name="Paszkiewicz K."/>
            <person name="Jones T."/>
            <person name="Grant M."/>
            <person name="Ambacheew D."/>
            <person name="Muzemil S."/>
            <person name="Studholme D.J."/>
        </authorList>
    </citation>
    <scope>NUCLEOTIDE SEQUENCE [LARGE SCALE GENOMIC DNA]</scope>
</reference>
<comment type="caution">
    <text evidence="2">The sequence shown here is derived from an EMBL/GenBank/DDBJ whole genome shotgun (WGS) entry which is preliminary data.</text>
</comment>